<dbReference type="EMBL" id="SNRY01000306">
    <property type="protein sequence ID" value="KAA6342782.1"/>
    <property type="molecule type" value="Genomic_DNA"/>
</dbReference>
<evidence type="ECO:0000313" key="2">
    <source>
        <dbReference type="EMBL" id="KAA6342782.1"/>
    </source>
</evidence>
<dbReference type="InterPro" id="IPR002560">
    <property type="entry name" value="Transposase_DDE"/>
</dbReference>
<protein>
    <recommendedName>
        <fullName evidence="1">Transposase IS204/IS1001/IS1096/IS1165 DDE domain-containing protein</fullName>
    </recommendedName>
</protein>
<comment type="caution">
    <text evidence="2">The sequence shown here is derived from an EMBL/GenBank/DDBJ whole genome shotgun (WGS) entry which is preliminary data.</text>
</comment>
<proteinExistence type="predicted"/>
<feature type="non-terminal residue" evidence="2">
    <location>
        <position position="1"/>
    </location>
</feature>
<sequence length="67" mass="7955">EKEKIKEFNQAVKMIEKHETEIINFFNLGHANAKAERLNGKIQRFISNNYGMKDKDFALYRIALYFS</sequence>
<name>A0A5J4SAP0_9ZZZZ</name>
<evidence type="ECO:0000259" key="1">
    <source>
        <dbReference type="Pfam" id="PF01610"/>
    </source>
</evidence>
<gene>
    <name evidence="2" type="ORF">EZS27_009512</name>
</gene>
<feature type="domain" description="Transposase IS204/IS1001/IS1096/IS1165 DDE" evidence="1">
    <location>
        <begin position="2"/>
        <end position="57"/>
    </location>
</feature>
<dbReference type="AlphaFoldDB" id="A0A5J4SAP0"/>
<reference evidence="2" key="1">
    <citation type="submission" date="2019-03" db="EMBL/GenBank/DDBJ databases">
        <title>Single cell metagenomics reveals metabolic interactions within the superorganism composed of flagellate Streblomastix strix and complex community of Bacteroidetes bacteria on its surface.</title>
        <authorList>
            <person name="Treitli S.C."/>
            <person name="Kolisko M."/>
            <person name="Husnik F."/>
            <person name="Keeling P."/>
            <person name="Hampl V."/>
        </authorList>
    </citation>
    <scope>NUCLEOTIDE SEQUENCE</scope>
    <source>
        <strain evidence="2">STM</strain>
    </source>
</reference>
<organism evidence="2">
    <name type="scientific">termite gut metagenome</name>
    <dbReference type="NCBI Taxonomy" id="433724"/>
    <lineage>
        <taxon>unclassified sequences</taxon>
        <taxon>metagenomes</taxon>
        <taxon>organismal metagenomes</taxon>
    </lineage>
</organism>
<accession>A0A5J4SAP0</accession>
<dbReference type="Pfam" id="PF01610">
    <property type="entry name" value="DDE_Tnp_ISL3"/>
    <property type="match status" value="1"/>
</dbReference>